<dbReference type="InterPro" id="IPR007236">
    <property type="entry name" value="SlyX"/>
</dbReference>
<evidence type="ECO:0008006" key="7">
    <source>
        <dbReference type="Google" id="ProtNLM"/>
    </source>
</evidence>
<accession>A0A0B8NQC4</accession>
<comment type="caution">
    <text evidence="1">The sequence shown here is derived from an EMBL/GenBank/DDBJ whole genome shotgun (WGS) entry which is preliminary data.</text>
</comment>
<dbReference type="EMBL" id="BBSA01000010">
    <property type="protein sequence ID" value="GAM63723.1"/>
    <property type="molecule type" value="Genomic_DNA"/>
</dbReference>
<evidence type="ECO:0000313" key="3">
    <source>
        <dbReference type="EMBL" id="GAM77172.1"/>
    </source>
</evidence>
<reference evidence="3 4" key="3">
    <citation type="submission" date="2015-01" db="EMBL/GenBank/DDBJ databases">
        <title>Vibrio sp. C94 JCM 19241 whole genome shotgun sequence.</title>
        <authorList>
            <person name="Sawabe T."/>
            <person name="Meirelles P."/>
            <person name="Feng G."/>
            <person name="Sayaka M."/>
            <person name="Hattori M."/>
            <person name="Ohkuma M."/>
        </authorList>
    </citation>
    <scope>NUCLEOTIDE SEQUENCE [LARGE SCALE GENOMIC DNA]</scope>
    <source>
        <strain evidence="4">JCM 19241</strain>
        <strain evidence="3">JCM19241</strain>
    </source>
</reference>
<evidence type="ECO:0000313" key="6">
    <source>
        <dbReference type="Proteomes" id="UP000031671"/>
    </source>
</evidence>
<reference evidence="1 6" key="1">
    <citation type="submission" date="2015-01" db="EMBL/GenBank/DDBJ databases">
        <title>Vibrio sp. C1 JCM 19231 whole genome shotgun sequence.</title>
        <authorList>
            <person name="Sawabe T."/>
            <person name="Meirelles P."/>
            <person name="Feng G."/>
            <person name="Sayaka M."/>
            <person name="Hattori M."/>
            <person name="Ohkuma M."/>
        </authorList>
    </citation>
    <scope>NUCLEOTIDE SEQUENCE [LARGE SCALE GENOMIC DNA]</scope>
    <source>
        <strain evidence="6">JCM 19231</strain>
        <strain evidence="1">JCM19231</strain>
    </source>
</reference>
<dbReference type="STRING" id="1481914.JCM19241_1642"/>
<sequence>MLISKMEQQMKYIVGKVKNMETSNLADQSEETPPPHY</sequence>
<dbReference type="Proteomes" id="UP000031666">
    <property type="component" value="Unassembled WGS sequence"/>
</dbReference>
<reference evidence="2 5" key="2">
    <citation type="submission" date="2015-01" db="EMBL/GenBank/DDBJ databases">
        <title>Vibrio sp. C5 JCM 19232 whole genome shotgun sequence.</title>
        <authorList>
            <person name="Sawabe T."/>
            <person name="Meirelles P."/>
            <person name="Feng G."/>
            <person name="Sayaka M."/>
            <person name="Hattori M."/>
            <person name="Ohkuma M."/>
        </authorList>
    </citation>
    <scope>NUCLEOTIDE SEQUENCE [LARGE SCALE GENOMIC DNA]</scope>
    <source>
        <strain evidence="2 5">JCM19232</strain>
    </source>
</reference>
<dbReference type="AlphaFoldDB" id="A0A0B8NQC4"/>
<reference evidence="4 5" key="4">
    <citation type="submission" date="2015-01" db="EMBL/GenBank/DDBJ databases">
        <authorList>
            <consortium name="NBRP consortium"/>
            <person name="Sawabe T."/>
            <person name="Meirelles P."/>
            <person name="Feng G."/>
            <person name="Sayaka M."/>
            <person name="Hattori M."/>
            <person name="Ohkuma M."/>
        </authorList>
    </citation>
    <scope>NUCLEOTIDE SEQUENCE [LARGE SCALE GENOMIC DNA]</scope>
    <source>
        <strain evidence="6">JCM 19231</strain>
        <strain evidence="4">JCM 19241</strain>
        <strain evidence="1">JCM19231</strain>
        <strain evidence="2 5">JCM19232</strain>
        <strain evidence="3">JCM19241</strain>
    </source>
</reference>
<keyword evidence="6" id="KW-1185">Reference proteome</keyword>
<protein>
    <recommendedName>
        <fullName evidence="7">SlyX protein</fullName>
    </recommendedName>
</protein>
<evidence type="ECO:0000313" key="5">
    <source>
        <dbReference type="Proteomes" id="UP000031670"/>
    </source>
</evidence>
<name>A0A0B8NQC4_9VIBR</name>
<dbReference type="Proteomes" id="UP000031670">
    <property type="component" value="Unassembled WGS sequence"/>
</dbReference>
<evidence type="ECO:0000313" key="2">
    <source>
        <dbReference type="EMBL" id="GAM63723.1"/>
    </source>
</evidence>
<dbReference type="Proteomes" id="UP000031671">
    <property type="component" value="Unassembled WGS sequence"/>
</dbReference>
<dbReference type="EMBL" id="BBRZ01000024">
    <property type="protein sequence ID" value="GAM56166.1"/>
    <property type="molecule type" value="Genomic_DNA"/>
</dbReference>
<accession>A0A0B8PKS4</accession>
<accession>A0A0B8QJD8</accession>
<dbReference type="Pfam" id="PF04102">
    <property type="entry name" value="SlyX"/>
    <property type="match status" value="1"/>
</dbReference>
<gene>
    <name evidence="1" type="ORF">JCM19231_5261</name>
    <name evidence="2" type="ORF">JCM19232_2133</name>
    <name evidence="3" type="ORF">JCM19241_1642</name>
</gene>
<proteinExistence type="predicted"/>
<dbReference type="EMBL" id="BBSC01000008">
    <property type="protein sequence ID" value="GAM77172.1"/>
    <property type="molecule type" value="Genomic_DNA"/>
</dbReference>
<organism evidence="1 6">
    <name type="scientific">Vibrio ishigakensis</name>
    <dbReference type="NCBI Taxonomy" id="1481914"/>
    <lineage>
        <taxon>Bacteria</taxon>
        <taxon>Pseudomonadati</taxon>
        <taxon>Pseudomonadota</taxon>
        <taxon>Gammaproteobacteria</taxon>
        <taxon>Vibrionales</taxon>
        <taxon>Vibrionaceae</taxon>
        <taxon>Vibrio</taxon>
    </lineage>
</organism>
<evidence type="ECO:0000313" key="1">
    <source>
        <dbReference type="EMBL" id="GAM56166.1"/>
    </source>
</evidence>
<evidence type="ECO:0000313" key="4">
    <source>
        <dbReference type="Proteomes" id="UP000031666"/>
    </source>
</evidence>